<name>A0AA86VP73_9FABA</name>
<dbReference type="AlphaFoldDB" id="A0AA86VP73"/>
<evidence type="ECO:0000313" key="4">
    <source>
        <dbReference type="Proteomes" id="UP001189624"/>
    </source>
</evidence>
<keyword evidence="4" id="KW-1185">Reference proteome</keyword>
<evidence type="ECO:0000256" key="1">
    <source>
        <dbReference type="SAM" id="Coils"/>
    </source>
</evidence>
<feature type="coiled-coil region" evidence="1">
    <location>
        <begin position="580"/>
        <end position="725"/>
    </location>
</feature>
<dbReference type="Gramene" id="rna-AYBTSS11_LOCUS19520">
    <property type="protein sequence ID" value="CAJ1962958.1"/>
    <property type="gene ID" value="gene-AYBTSS11_LOCUS19520"/>
</dbReference>
<dbReference type="Proteomes" id="UP001189624">
    <property type="component" value="Chromosome 6"/>
</dbReference>
<proteinExistence type="predicted"/>
<evidence type="ECO:0000313" key="3">
    <source>
        <dbReference type="EMBL" id="CAJ1962958.1"/>
    </source>
</evidence>
<feature type="region of interest" description="Disordered" evidence="2">
    <location>
        <begin position="313"/>
        <end position="339"/>
    </location>
</feature>
<feature type="coiled-coil region" evidence="1">
    <location>
        <begin position="357"/>
        <end position="384"/>
    </location>
</feature>
<protein>
    <recommendedName>
        <fullName evidence="5">WPP domain-associated protein</fullName>
    </recommendedName>
</protein>
<gene>
    <name evidence="3" type="ORF">AYBTSS11_LOCUS19520</name>
</gene>
<keyword evidence="1" id="KW-0175">Coiled coil</keyword>
<feature type="compositionally biased region" description="Basic and acidic residues" evidence="2">
    <location>
        <begin position="321"/>
        <end position="335"/>
    </location>
</feature>
<accession>A0AA86VP73</accession>
<feature type="coiled-coil region" evidence="1">
    <location>
        <begin position="430"/>
        <end position="471"/>
    </location>
</feature>
<organism evidence="3 4">
    <name type="scientific">Sphenostylis stenocarpa</name>
    <dbReference type="NCBI Taxonomy" id="92480"/>
    <lineage>
        <taxon>Eukaryota</taxon>
        <taxon>Viridiplantae</taxon>
        <taxon>Streptophyta</taxon>
        <taxon>Embryophyta</taxon>
        <taxon>Tracheophyta</taxon>
        <taxon>Spermatophyta</taxon>
        <taxon>Magnoliopsida</taxon>
        <taxon>eudicotyledons</taxon>
        <taxon>Gunneridae</taxon>
        <taxon>Pentapetalae</taxon>
        <taxon>rosids</taxon>
        <taxon>fabids</taxon>
        <taxon>Fabales</taxon>
        <taxon>Fabaceae</taxon>
        <taxon>Papilionoideae</taxon>
        <taxon>50 kb inversion clade</taxon>
        <taxon>NPAAA clade</taxon>
        <taxon>indigoferoid/millettioid clade</taxon>
        <taxon>Phaseoleae</taxon>
        <taxon>Sphenostylis</taxon>
    </lineage>
</organism>
<dbReference type="EMBL" id="OY731403">
    <property type="protein sequence ID" value="CAJ1962958.1"/>
    <property type="molecule type" value="Genomic_DNA"/>
</dbReference>
<dbReference type="InterPro" id="IPR037490">
    <property type="entry name" value="WAP"/>
</dbReference>
<evidence type="ECO:0008006" key="5">
    <source>
        <dbReference type="Google" id="ProtNLM"/>
    </source>
</evidence>
<evidence type="ECO:0000256" key="2">
    <source>
        <dbReference type="SAM" id="MobiDB-lite"/>
    </source>
</evidence>
<reference evidence="3" key="1">
    <citation type="submission" date="2023-10" db="EMBL/GenBank/DDBJ databases">
        <authorList>
            <person name="Domelevo Entfellner J.-B."/>
        </authorList>
    </citation>
    <scope>NUCLEOTIDE SEQUENCE</scope>
</reference>
<dbReference type="PANTHER" id="PTHR33883">
    <property type="entry name" value="WPP DOMAIN-ASSOCIATED PROTEIN"/>
    <property type="match status" value="1"/>
</dbReference>
<dbReference type="PANTHER" id="PTHR33883:SF10">
    <property type="entry name" value="WPP DOMAIN-ASSOCIATED PROTEIN"/>
    <property type="match status" value="1"/>
</dbReference>
<sequence length="854" mass="98283">MESVAVMKGGETIYDNGKEDESVGSHIDIVEEMESILVDVDEQMIVSRMVSDSIIKGMVNAIEEQAAERITEKELEVIRLKKMLDGLHVCSDETKTLWSLLHHHEPHEAAAHQFPDSVVEADRCIMSIDSLQIAVHEELSQLRKEINKIKGTSSIGRINSGSDLVGLGGILQENKPEKWIYVDKAIESLKDTVDCVCRRMKLMDWLSKASLSEWQQDQNFQSEIERMVISNGIWGLQPEFEQKLCDLYDSESRNCFDQYKEISSLRQELDSIFKTLSVSETGHLLSHGSLENTEEWCHNKRVDHFHVKLSTDHLSPSTMEENGKQEESKINKPENLDSSSLKHMSKEDLVTHITKMKRNHESQVQEKTEENFRLRRELLNLKERGSPFPLKKDKEFELLKKKIPVVITKLNEILDGNEKVHQFSENIESLSSLKDRLDFLESENNQLKDTLSDKKKEFRSLSSQLSAAKEKLSQEHLLEKKLLQTIQNLEDDIGDAHSQVSVIQDVYKCFIEDIVNEFRCCTEELHLKNSFMQEIYEVIFQEASHSAQAASGLGTEEAEMESIMVQGLLDINHILFKESLVNADEALKLEVAEKEKLKCEMLTLKSVVEEKEKLIEGAADALAQEKQKMQLASEELNSLRAEIAQQHKLIEENSEELDVTNSKLVAALKEIKQYQEQMHQLHQNLEQGTKKLREIDEERSVHFALTQKQQEALKLIEAKERENRKQMESTINFIHKLLATITDFEARVNKDMSRNCLRLENIRSEFRWINNKANVLKTMGFVYKERLEARSSDLAKAEAEVDLLGDEVDTLLRLLEKIYIALDHYSPILQHYPGIIEILELVRRELTGDSRKLV</sequence>